<dbReference type="PANTHER" id="PTHR33053:SF9">
    <property type="entry name" value="AGAP000105-PA"/>
    <property type="match status" value="1"/>
</dbReference>
<dbReference type="EMBL" id="GECZ01006473">
    <property type="protein sequence ID" value="JAS63296.1"/>
    <property type="molecule type" value="Transcribed_RNA"/>
</dbReference>
<reference evidence="1" key="1">
    <citation type="submission" date="2015-11" db="EMBL/GenBank/DDBJ databases">
        <title>De novo transcriptome assembly of four potential Pierce s Disease insect vectors from Arizona vineyards.</title>
        <authorList>
            <person name="Tassone E.E."/>
        </authorList>
    </citation>
    <scope>NUCLEOTIDE SEQUENCE</scope>
</reference>
<proteinExistence type="predicted"/>
<evidence type="ECO:0008006" key="2">
    <source>
        <dbReference type="Google" id="ProtNLM"/>
    </source>
</evidence>
<name>A0A1B6GLI1_9HEMI</name>
<sequence length="306" mass="35474">HVVYLGVTKKFFHLVVNNLCNRKTSSENLKQIDIKLKKFSPMATTEFSRKIRSAPFYSSWKATELRQFLLYLGPVVLKDHVHTDIYKNFLVLHSAIRLMNSEGINCNPTLLHYSHELLQNFIENFKVCVGFDFCSFNFHCLLHLAEDVKRFGPLDGYSCFKFENYYSIFNKKVKKCGNHLAQLKNRIIEAQNFFSDTNDFSFPKLVKECTFYNIPLIPHSGVCYENVLLPQFTISVKSNDNCVLLKNNQYSIVFAIFEENSSVFLVIKNFNSTTPFFNEPFNSKEVLGIVMATNLSSQFEVIPIER</sequence>
<gene>
    <name evidence="1" type="ORF">g.5216</name>
</gene>
<feature type="non-terminal residue" evidence="1">
    <location>
        <position position="306"/>
    </location>
</feature>
<feature type="non-terminal residue" evidence="1">
    <location>
        <position position="1"/>
    </location>
</feature>
<dbReference type="PANTHER" id="PTHR33053">
    <property type="entry name" value="PROTEIN, PUTATIVE-RELATED"/>
    <property type="match status" value="1"/>
</dbReference>
<evidence type="ECO:0000313" key="1">
    <source>
        <dbReference type="EMBL" id="JAS63296.1"/>
    </source>
</evidence>
<accession>A0A1B6GLI1</accession>
<organism evidence="1">
    <name type="scientific">Cuerna arida</name>
    <dbReference type="NCBI Taxonomy" id="1464854"/>
    <lineage>
        <taxon>Eukaryota</taxon>
        <taxon>Metazoa</taxon>
        <taxon>Ecdysozoa</taxon>
        <taxon>Arthropoda</taxon>
        <taxon>Hexapoda</taxon>
        <taxon>Insecta</taxon>
        <taxon>Pterygota</taxon>
        <taxon>Neoptera</taxon>
        <taxon>Paraneoptera</taxon>
        <taxon>Hemiptera</taxon>
        <taxon>Auchenorrhyncha</taxon>
        <taxon>Membracoidea</taxon>
        <taxon>Cicadellidae</taxon>
        <taxon>Cicadellinae</taxon>
        <taxon>Proconiini</taxon>
        <taxon>Cuerna</taxon>
    </lineage>
</organism>
<protein>
    <recommendedName>
        <fullName evidence="2">DUF4218 domain-containing protein</fullName>
    </recommendedName>
</protein>
<dbReference type="AlphaFoldDB" id="A0A1B6GLI1"/>